<organism evidence="3 4">
    <name type="scientific">Dyadobacter psychrotolerans</name>
    <dbReference type="NCBI Taxonomy" id="2541721"/>
    <lineage>
        <taxon>Bacteria</taxon>
        <taxon>Pseudomonadati</taxon>
        <taxon>Bacteroidota</taxon>
        <taxon>Cytophagia</taxon>
        <taxon>Cytophagales</taxon>
        <taxon>Spirosomataceae</taxon>
        <taxon>Dyadobacter</taxon>
    </lineage>
</organism>
<gene>
    <name evidence="3" type="ORF">E0F88_29275</name>
</gene>
<dbReference type="InterPro" id="IPR050640">
    <property type="entry name" value="Bact_2-comp_sensor_kinase"/>
</dbReference>
<dbReference type="GO" id="GO:0000155">
    <property type="term" value="F:phosphorelay sensor kinase activity"/>
    <property type="evidence" value="ECO:0007669"/>
    <property type="project" value="InterPro"/>
</dbReference>
<sequence length="485" mass="55418">MGNARNFDNYVGRLQEAGVRVSVILSDLHTYDNVLDYNIPVIISAILTFAGWSVFHYLAYPKLETDRRSISGGYFFALTVFLIFLSSFILLRTTLYFDFRYDGDHNPVGFKIMSDYRLLSVATAALSTLTLFFLYEVLSQLYYNFCNQQRWEANAKYSNYVIIACVLALDLFIIFSGVVSAIFDFGFRQMLSLFLGAIMIYELRNFFSKAVIIQMHSSPAFSGYLKNMAVYIVLCLGCSVIAWGLFSNFGQSVKPGVFYAFAFIVLTLAPILLSYISQKEKITLQTSISNKSAELSGLRSQINPHFLFNALNSLYATALKENSEKTADGIQKLGDMMRFMLHENNHDRIPLSSEITYLHNYIEIQRMRLDESQNIEIRINIQEPGPEISIAPMLLNPFIENAFKHGISLRNPSWIYITLTFDENRIYFKVHNSVHVMSGGDPEEKNSGIGLENVEKRLKLIYPARHELYIQKSAQDFFASLTLDY</sequence>
<dbReference type="SUPFAM" id="SSF55874">
    <property type="entry name" value="ATPase domain of HSP90 chaperone/DNA topoisomerase II/histidine kinase"/>
    <property type="match status" value="1"/>
</dbReference>
<evidence type="ECO:0000256" key="1">
    <source>
        <dbReference type="SAM" id="Phobius"/>
    </source>
</evidence>
<feature type="transmembrane region" description="Helical" evidence="1">
    <location>
        <begin position="117"/>
        <end position="138"/>
    </location>
</feature>
<accession>A0A4R5DEB6</accession>
<evidence type="ECO:0000313" key="4">
    <source>
        <dbReference type="Proteomes" id="UP000294850"/>
    </source>
</evidence>
<keyword evidence="1" id="KW-0472">Membrane</keyword>
<comment type="caution">
    <text evidence="3">The sequence shown here is derived from an EMBL/GenBank/DDBJ whole genome shotgun (WGS) entry which is preliminary data.</text>
</comment>
<keyword evidence="4" id="KW-1185">Reference proteome</keyword>
<feature type="transmembrane region" description="Helical" evidence="1">
    <location>
        <begin position="72"/>
        <end position="97"/>
    </location>
</feature>
<dbReference type="OrthoDB" id="9792992at2"/>
<protein>
    <submittedName>
        <fullName evidence="3">Sensor protein lytS</fullName>
    </submittedName>
</protein>
<feature type="transmembrane region" description="Helical" evidence="1">
    <location>
        <begin position="159"/>
        <end position="183"/>
    </location>
</feature>
<feature type="transmembrane region" description="Helical" evidence="1">
    <location>
        <begin position="258"/>
        <end position="276"/>
    </location>
</feature>
<dbReference type="InterPro" id="IPR010559">
    <property type="entry name" value="Sig_transdc_His_kin_internal"/>
</dbReference>
<dbReference type="InterPro" id="IPR036890">
    <property type="entry name" value="HATPase_C_sf"/>
</dbReference>
<dbReference type="Proteomes" id="UP000294850">
    <property type="component" value="Unassembled WGS sequence"/>
</dbReference>
<feature type="transmembrane region" description="Helical" evidence="1">
    <location>
        <begin position="228"/>
        <end position="246"/>
    </location>
</feature>
<dbReference type="Gene3D" id="3.30.565.10">
    <property type="entry name" value="Histidine kinase-like ATPase, C-terminal domain"/>
    <property type="match status" value="1"/>
</dbReference>
<evidence type="ECO:0000259" key="2">
    <source>
        <dbReference type="Pfam" id="PF06580"/>
    </source>
</evidence>
<dbReference type="EMBL" id="SMFL01000017">
    <property type="protein sequence ID" value="TDE10074.1"/>
    <property type="molecule type" value="Genomic_DNA"/>
</dbReference>
<dbReference type="Pfam" id="PF06580">
    <property type="entry name" value="His_kinase"/>
    <property type="match status" value="1"/>
</dbReference>
<keyword evidence="1" id="KW-1133">Transmembrane helix</keyword>
<keyword evidence="1" id="KW-0812">Transmembrane</keyword>
<reference evidence="3 4" key="1">
    <citation type="submission" date="2019-03" db="EMBL/GenBank/DDBJ databases">
        <title>Dyadobacter AR-3-6 sp. nov., isolated from arctic soil.</title>
        <authorList>
            <person name="Chaudhary D.K."/>
        </authorList>
    </citation>
    <scope>NUCLEOTIDE SEQUENCE [LARGE SCALE GENOMIC DNA]</scope>
    <source>
        <strain evidence="3 4">AR-3-6</strain>
    </source>
</reference>
<proteinExistence type="predicted"/>
<dbReference type="PANTHER" id="PTHR34220:SF7">
    <property type="entry name" value="SENSOR HISTIDINE KINASE YPDA"/>
    <property type="match status" value="1"/>
</dbReference>
<feature type="transmembrane region" description="Helical" evidence="1">
    <location>
        <begin position="189"/>
        <end position="207"/>
    </location>
</feature>
<evidence type="ECO:0000313" key="3">
    <source>
        <dbReference type="EMBL" id="TDE10074.1"/>
    </source>
</evidence>
<dbReference type="AlphaFoldDB" id="A0A4R5DEB6"/>
<feature type="transmembrane region" description="Helical" evidence="1">
    <location>
        <begin position="37"/>
        <end position="60"/>
    </location>
</feature>
<name>A0A4R5DEB6_9BACT</name>
<dbReference type="PANTHER" id="PTHR34220">
    <property type="entry name" value="SENSOR HISTIDINE KINASE YPDA"/>
    <property type="match status" value="1"/>
</dbReference>
<feature type="domain" description="Signal transduction histidine kinase internal region" evidence="2">
    <location>
        <begin position="293"/>
        <end position="371"/>
    </location>
</feature>
<dbReference type="GO" id="GO:0016020">
    <property type="term" value="C:membrane"/>
    <property type="evidence" value="ECO:0007669"/>
    <property type="project" value="InterPro"/>
</dbReference>